<feature type="domain" description="GIY-YIG" evidence="2">
    <location>
        <begin position="6"/>
        <end position="82"/>
    </location>
</feature>
<dbReference type="AlphaFoldDB" id="T0KG89"/>
<dbReference type="Pfam" id="PF01541">
    <property type="entry name" value="GIY-YIG"/>
    <property type="match status" value="1"/>
</dbReference>
<accession>T0KG89</accession>
<dbReference type="eggNOG" id="COG2827">
    <property type="taxonomic scope" value="Bacteria"/>
</dbReference>
<dbReference type="RefSeq" id="WP_021317733.1">
    <property type="nucleotide sequence ID" value="NZ_AUWY01000071.1"/>
</dbReference>
<organism evidence="3 4">
    <name type="scientific">Sphingobium ummariense RL-3</name>
    <dbReference type="NCBI Taxonomy" id="1346791"/>
    <lineage>
        <taxon>Bacteria</taxon>
        <taxon>Pseudomonadati</taxon>
        <taxon>Pseudomonadota</taxon>
        <taxon>Alphaproteobacteria</taxon>
        <taxon>Sphingomonadales</taxon>
        <taxon>Sphingomonadaceae</taxon>
        <taxon>Sphingobium</taxon>
    </lineage>
</organism>
<protein>
    <recommendedName>
        <fullName evidence="2">GIY-YIG domain-containing protein</fullName>
    </recommendedName>
</protein>
<dbReference type="PATRIC" id="fig|1346791.3.peg.1830"/>
<comment type="similarity">
    <text evidence="1">Belongs to the UPF0213 family.</text>
</comment>
<sequence length="101" mass="12184">MACDGRFAFVYIMACRRNGTIYIGSTVDLPKRAWEHRNSVVPGFTKRYGCRLLVWYEVRDGWEAARLRERQMKEWKRAWKLREIEEADPEWADLYDRIARP</sequence>
<evidence type="ECO:0000313" key="4">
    <source>
        <dbReference type="Proteomes" id="UP000015523"/>
    </source>
</evidence>
<dbReference type="InterPro" id="IPR035901">
    <property type="entry name" value="GIY-YIG_endonuc_sf"/>
</dbReference>
<evidence type="ECO:0000256" key="1">
    <source>
        <dbReference type="ARBA" id="ARBA00007435"/>
    </source>
</evidence>
<dbReference type="STRING" id="1346791.M529_09535"/>
<dbReference type="Proteomes" id="UP000015523">
    <property type="component" value="Unassembled WGS sequence"/>
</dbReference>
<name>T0KG89_9SPHN</name>
<dbReference type="CDD" id="cd10448">
    <property type="entry name" value="GIY-YIG_unchar_3"/>
    <property type="match status" value="1"/>
</dbReference>
<dbReference type="PANTHER" id="PTHR34477">
    <property type="entry name" value="UPF0213 PROTEIN YHBQ"/>
    <property type="match status" value="1"/>
</dbReference>
<dbReference type="SUPFAM" id="SSF82771">
    <property type="entry name" value="GIY-YIG endonuclease"/>
    <property type="match status" value="1"/>
</dbReference>
<comment type="caution">
    <text evidence="3">The sequence shown here is derived from an EMBL/GenBank/DDBJ whole genome shotgun (WGS) entry which is preliminary data.</text>
</comment>
<dbReference type="PROSITE" id="PS50164">
    <property type="entry name" value="GIY_YIG"/>
    <property type="match status" value="1"/>
</dbReference>
<dbReference type="Gene3D" id="3.40.1440.10">
    <property type="entry name" value="GIY-YIG endonuclease"/>
    <property type="match status" value="1"/>
</dbReference>
<reference evidence="3 4" key="1">
    <citation type="journal article" date="2013" name="Genome Announc.">
        <title>Draft Genome Sequence of Sphingobium ummariense Strain RL-3, a Hexachlorocyclohexane-Degrading Bacterium.</title>
        <authorList>
            <person name="Kohli P."/>
            <person name="Dua A."/>
            <person name="Sangwan N."/>
            <person name="Oldach P."/>
            <person name="Khurana J.P."/>
            <person name="Lal R."/>
        </authorList>
    </citation>
    <scope>NUCLEOTIDE SEQUENCE [LARGE SCALE GENOMIC DNA]</scope>
    <source>
        <strain evidence="3 4">RL-3</strain>
    </source>
</reference>
<evidence type="ECO:0000313" key="3">
    <source>
        <dbReference type="EMBL" id="EQB32478.1"/>
    </source>
</evidence>
<dbReference type="InterPro" id="IPR000305">
    <property type="entry name" value="GIY-YIG_endonuc"/>
</dbReference>
<dbReference type="EMBL" id="AUWY01000071">
    <property type="protein sequence ID" value="EQB32478.1"/>
    <property type="molecule type" value="Genomic_DNA"/>
</dbReference>
<evidence type="ECO:0000259" key="2">
    <source>
        <dbReference type="PROSITE" id="PS50164"/>
    </source>
</evidence>
<proteinExistence type="inferred from homology"/>
<keyword evidence="4" id="KW-1185">Reference proteome</keyword>
<dbReference type="InterPro" id="IPR050190">
    <property type="entry name" value="UPF0213_domain"/>
</dbReference>
<dbReference type="OrthoDB" id="287318at2"/>
<gene>
    <name evidence="3" type="ORF">M529_09535</name>
</gene>
<dbReference type="PANTHER" id="PTHR34477:SF5">
    <property type="entry name" value="BSL5627 PROTEIN"/>
    <property type="match status" value="1"/>
</dbReference>